<protein>
    <submittedName>
        <fullName evidence="1">3541_t:CDS:1</fullName>
    </submittedName>
</protein>
<reference evidence="1" key="1">
    <citation type="submission" date="2021-06" db="EMBL/GenBank/DDBJ databases">
        <authorList>
            <person name="Kallberg Y."/>
            <person name="Tangrot J."/>
            <person name="Rosling A."/>
        </authorList>
    </citation>
    <scope>NUCLEOTIDE SEQUENCE</scope>
    <source>
        <strain evidence="1">FL966</strain>
    </source>
</reference>
<dbReference type="Proteomes" id="UP000789759">
    <property type="component" value="Unassembled WGS sequence"/>
</dbReference>
<dbReference type="OrthoDB" id="2389127at2759"/>
<dbReference type="EMBL" id="CAJVQA010000263">
    <property type="protein sequence ID" value="CAG8465371.1"/>
    <property type="molecule type" value="Genomic_DNA"/>
</dbReference>
<keyword evidence="2" id="KW-1185">Reference proteome</keyword>
<evidence type="ECO:0000313" key="2">
    <source>
        <dbReference type="Proteomes" id="UP000789759"/>
    </source>
</evidence>
<evidence type="ECO:0000313" key="1">
    <source>
        <dbReference type="EMBL" id="CAG8465371.1"/>
    </source>
</evidence>
<name>A0A9N8VZ10_9GLOM</name>
<organism evidence="1 2">
    <name type="scientific">Cetraspora pellucida</name>
    <dbReference type="NCBI Taxonomy" id="1433469"/>
    <lineage>
        <taxon>Eukaryota</taxon>
        <taxon>Fungi</taxon>
        <taxon>Fungi incertae sedis</taxon>
        <taxon>Mucoromycota</taxon>
        <taxon>Glomeromycotina</taxon>
        <taxon>Glomeromycetes</taxon>
        <taxon>Diversisporales</taxon>
        <taxon>Gigasporaceae</taxon>
        <taxon>Cetraspora</taxon>
    </lineage>
</organism>
<accession>A0A9N8VZ10</accession>
<sequence>MLLDIKKSNQLLLEDIIEGGVSLTFVDSQKFKKFVYSINNTYHVPARKQLSNNILDEIYSNTNIHQDHLINFMIIEKDRQSELIKIKVIHEESQIVIVIFRDLENILL</sequence>
<proteinExistence type="predicted"/>
<gene>
    <name evidence="1" type="ORF">CPELLU_LOCUS817</name>
</gene>
<dbReference type="AlphaFoldDB" id="A0A9N8VZ10"/>
<comment type="caution">
    <text evidence="1">The sequence shown here is derived from an EMBL/GenBank/DDBJ whole genome shotgun (WGS) entry which is preliminary data.</text>
</comment>